<keyword evidence="6 14" id="KW-0547">Nucleotide-binding</keyword>
<proteinExistence type="inferred from homology"/>
<keyword evidence="7 14" id="KW-0067">ATP-binding</keyword>
<keyword evidence="13" id="KW-0963">Cytoplasm</keyword>
<evidence type="ECO:0000256" key="8">
    <source>
        <dbReference type="ARBA" id="ARBA00022842"/>
    </source>
</evidence>
<dbReference type="GO" id="GO:0008716">
    <property type="term" value="F:D-alanine-D-alanine ligase activity"/>
    <property type="evidence" value="ECO:0007669"/>
    <property type="project" value="UniProtKB-EC"/>
</dbReference>
<dbReference type="NCBIfam" id="TIGR01205">
    <property type="entry name" value="D_ala_D_alaTIGR"/>
    <property type="match status" value="1"/>
</dbReference>
<keyword evidence="9 13" id="KW-0133">Cell shape</keyword>
<feature type="domain" description="ATP-grasp" evidence="15">
    <location>
        <begin position="137"/>
        <end position="343"/>
    </location>
</feature>
<keyword evidence="4 13" id="KW-0436">Ligase</keyword>
<keyword evidence="11" id="KW-0464">Manganese</keyword>
<comment type="function">
    <text evidence="13">Cell wall formation.</text>
</comment>
<dbReference type="PANTHER" id="PTHR23132:SF25">
    <property type="entry name" value="D-ALANINE--D-ALANINE LIGASE A"/>
    <property type="match status" value="1"/>
</dbReference>
<organism evidence="16 17">
    <name type="scientific">Fodinisporobacter ferrooxydans</name>
    <dbReference type="NCBI Taxonomy" id="2901836"/>
    <lineage>
        <taxon>Bacteria</taxon>
        <taxon>Bacillati</taxon>
        <taxon>Bacillota</taxon>
        <taxon>Bacilli</taxon>
        <taxon>Bacillales</taxon>
        <taxon>Alicyclobacillaceae</taxon>
        <taxon>Fodinisporobacter</taxon>
    </lineage>
</organism>
<dbReference type="InterPro" id="IPR011095">
    <property type="entry name" value="Dala_Dala_lig_C"/>
</dbReference>
<dbReference type="InterPro" id="IPR013815">
    <property type="entry name" value="ATP_grasp_subdomain_1"/>
</dbReference>
<dbReference type="Proteomes" id="UP000830167">
    <property type="component" value="Chromosome"/>
</dbReference>
<dbReference type="InterPro" id="IPR016185">
    <property type="entry name" value="PreATP-grasp_dom_sf"/>
</dbReference>
<comment type="similarity">
    <text evidence="3 13">Belongs to the D-alanine--D-alanine ligase family.</text>
</comment>
<comment type="cofactor">
    <cofactor evidence="2">
        <name>Mg(2+)</name>
        <dbReference type="ChEBI" id="CHEBI:18420"/>
    </cofactor>
</comment>
<dbReference type="NCBIfam" id="NF002378">
    <property type="entry name" value="PRK01372.1"/>
    <property type="match status" value="1"/>
</dbReference>
<dbReference type="RefSeq" id="WP_347437227.1">
    <property type="nucleotide sequence ID" value="NZ_CP089291.1"/>
</dbReference>
<evidence type="ECO:0000256" key="14">
    <source>
        <dbReference type="PROSITE-ProRule" id="PRU00409"/>
    </source>
</evidence>
<dbReference type="PANTHER" id="PTHR23132">
    <property type="entry name" value="D-ALANINE--D-ALANINE LIGASE"/>
    <property type="match status" value="1"/>
</dbReference>
<comment type="subcellular location">
    <subcellularLocation>
        <location evidence="13">Cytoplasm</location>
    </subcellularLocation>
</comment>
<comment type="catalytic activity">
    <reaction evidence="13">
        <text>2 D-alanine + ATP = D-alanyl-D-alanine + ADP + phosphate + H(+)</text>
        <dbReference type="Rhea" id="RHEA:11224"/>
        <dbReference type="ChEBI" id="CHEBI:15378"/>
        <dbReference type="ChEBI" id="CHEBI:30616"/>
        <dbReference type="ChEBI" id="CHEBI:43474"/>
        <dbReference type="ChEBI" id="CHEBI:57416"/>
        <dbReference type="ChEBI" id="CHEBI:57822"/>
        <dbReference type="ChEBI" id="CHEBI:456216"/>
        <dbReference type="EC" id="6.3.2.4"/>
    </reaction>
</comment>
<name>A0ABY4CJA9_9BACL</name>
<keyword evidence="10 13" id="KW-0573">Peptidoglycan synthesis</keyword>
<dbReference type="Gene3D" id="3.40.50.20">
    <property type="match status" value="1"/>
</dbReference>
<keyword evidence="17" id="KW-1185">Reference proteome</keyword>
<evidence type="ECO:0000256" key="5">
    <source>
        <dbReference type="ARBA" id="ARBA00022723"/>
    </source>
</evidence>
<dbReference type="NCBIfam" id="NF002526">
    <property type="entry name" value="PRK01966.1-2"/>
    <property type="match status" value="1"/>
</dbReference>
<keyword evidence="8" id="KW-0460">Magnesium</keyword>
<gene>
    <name evidence="13" type="primary">ddl</name>
    <name evidence="16" type="ORF">LSG31_22180</name>
</gene>
<dbReference type="Gene3D" id="3.30.470.20">
    <property type="entry name" value="ATP-grasp fold, B domain"/>
    <property type="match status" value="1"/>
</dbReference>
<evidence type="ECO:0000256" key="3">
    <source>
        <dbReference type="ARBA" id="ARBA00010871"/>
    </source>
</evidence>
<dbReference type="InterPro" id="IPR011761">
    <property type="entry name" value="ATP-grasp"/>
</dbReference>
<keyword evidence="12 13" id="KW-0961">Cell wall biogenesis/degradation</keyword>
<comment type="pathway">
    <text evidence="13">Cell wall biogenesis; peptidoglycan biosynthesis.</text>
</comment>
<dbReference type="InterPro" id="IPR000291">
    <property type="entry name" value="D-Ala_lig_Van_CS"/>
</dbReference>
<evidence type="ECO:0000256" key="7">
    <source>
        <dbReference type="ARBA" id="ARBA00022840"/>
    </source>
</evidence>
<evidence type="ECO:0000256" key="12">
    <source>
        <dbReference type="ARBA" id="ARBA00023316"/>
    </source>
</evidence>
<dbReference type="PROSITE" id="PS00843">
    <property type="entry name" value="DALA_DALA_LIGASE_1"/>
    <property type="match status" value="1"/>
</dbReference>
<dbReference type="InterPro" id="IPR011127">
    <property type="entry name" value="Dala_Dala_lig_N"/>
</dbReference>
<dbReference type="HAMAP" id="MF_00047">
    <property type="entry name" value="Dala_Dala_lig"/>
    <property type="match status" value="1"/>
</dbReference>
<evidence type="ECO:0000313" key="17">
    <source>
        <dbReference type="Proteomes" id="UP000830167"/>
    </source>
</evidence>
<keyword evidence="5" id="KW-0479">Metal-binding</keyword>
<evidence type="ECO:0000256" key="6">
    <source>
        <dbReference type="ARBA" id="ARBA00022741"/>
    </source>
</evidence>
<evidence type="ECO:0000313" key="16">
    <source>
        <dbReference type="EMBL" id="UOF90530.1"/>
    </source>
</evidence>
<evidence type="ECO:0000256" key="11">
    <source>
        <dbReference type="ARBA" id="ARBA00023211"/>
    </source>
</evidence>
<evidence type="ECO:0000256" key="2">
    <source>
        <dbReference type="ARBA" id="ARBA00001946"/>
    </source>
</evidence>
<comment type="cofactor">
    <cofactor evidence="1">
        <name>Mn(2+)</name>
        <dbReference type="ChEBI" id="CHEBI:29035"/>
    </cofactor>
</comment>
<dbReference type="Pfam" id="PF07478">
    <property type="entry name" value="Dala_Dala_lig_C"/>
    <property type="match status" value="1"/>
</dbReference>
<dbReference type="EC" id="6.3.2.4" evidence="13"/>
<reference evidence="16" key="1">
    <citation type="submission" date="2021-12" db="EMBL/GenBank/DDBJ databases">
        <title>Alicyclobacillaceae gen. nov., sp. nov., isolated from chalcocite enrichment system.</title>
        <authorList>
            <person name="Jiang Z."/>
        </authorList>
    </citation>
    <scope>NUCLEOTIDE SEQUENCE</scope>
    <source>
        <strain evidence="16">MYW30-H2</strain>
    </source>
</reference>
<dbReference type="InterPro" id="IPR005905">
    <property type="entry name" value="D_ala_D_ala"/>
</dbReference>
<evidence type="ECO:0000256" key="1">
    <source>
        <dbReference type="ARBA" id="ARBA00001936"/>
    </source>
</evidence>
<dbReference type="PROSITE" id="PS00844">
    <property type="entry name" value="DALA_DALA_LIGASE_2"/>
    <property type="match status" value="1"/>
</dbReference>
<dbReference type="PROSITE" id="PS50975">
    <property type="entry name" value="ATP_GRASP"/>
    <property type="match status" value="1"/>
</dbReference>
<evidence type="ECO:0000256" key="10">
    <source>
        <dbReference type="ARBA" id="ARBA00022984"/>
    </source>
</evidence>
<evidence type="ECO:0000256" key="4">
    <source>
        <dbReference type="ARBA" id="ARBA00022598"/>
    </source>
</evidence>
<evidence type="ECO:0000256" key="13">
    <source>
        <dbReference type="HAMAP-Rule" id="MF_00047"/>
    </source>
</evidence>
<dbReference type="EMBL" id="CP089291">
    <property type="protein sequence ID" value="UOF90530.1"/>
    <property type="molecule type" value="Genomic_DNA"/>
</dbReference>
<evidence type="ECO:0000259" key="15">
    <source>
        <dbReference type="PROSITE" id="PS50975"/>
    </source>
</evidence>
<dbReference type="Gene3D" id="3.30.1490.20">
    <property type="entry name" value="ATP-grasp fold, A domain"/>
    <property type="match status" value="1"/>
</dbReference>
<dbReference type="NCBIfam" id="NF002528">
    <property type="entry name" value="PRK01966.1-4"/>
    <property type="match status" value="1"/>
</dbReference>
<evidence type="ECO:0000256" key="9">
    <source>
        <dbReference type="ARBA" id="ARBA00022960"/>
    </source>
</evidence>
<dbReference type="Pfam" id="PF01820">
    <property type="entry name" value="Dala_Dala_lig_N"/>
    <property type="match status" value="1"/>
</dbReference>
<dbReference type="SUPFAM" id="SSF56059">
    <property type="entry name" value="Glutathione synthetase ATP-binding domain-like"/>
    <property type="match status" value="1"/>
</dbReference>
<sequence length="369" mass="40484">MKQRLRIGVLFGGRSGEHEVSIQSAKSLMQALDPSRYEILPIGISKTGEWVFGLQAFAALQTSVPDYLANSYQASNWGDCAMSLAQLQSLVDVVFPVLHGSFGEDGTIQGMLEMLNIPYVGAGVLASAVGMDKLFMKRIFGVAGLPQCAYCSVMRQEFESDENAVISSIEREIGFPCFVKPANLGSSVGISKAKNREQLKQALETAAQYDRKLIVEEGLNVREVEVAVLGNDSPLASVPGEIVPSSEFYDYEAKYMSGSSELMIPANLPEDQSKQLQMLAIQAFQAIDGSGLARVDFFIEKETNRILINEINTMPGFTIYSMYPKLWEATGVPYIELVGRLISLALERFADKQRNVTEFQVSKGDSVNV</sequence>
<protein>
    <recommendedName>
        <fullName evidence="13">D-alanine--D-alanine ligase</fullName>
        <ecNumber evidence="13">6.3.2.4</ecNumber>
    </recommendedName>
    <alternativeName>
        <fullName evidence="13">D-Ala-D-Ala ligase</fullName>
    </alternativeName>
    <alternativeName>
        <fullName evidence="13">D-alanylalanine synthetase</fullName>
    </alternativeName>
</protein>
<dbReference type="PIRSF" id="PIRSF039102">
    <property type="entry name" value="Ddl/VanB"/>
    <property type="match status" value="1"/>
</dbReference>
<accession>A0ABY4CJA9</accession>
<dbReference type="SUPFAM" id="SSF52440">
    <property type="entry name" value="PreATP-grasp domain"/>
    <property type="match status" value="1"/>
</dbReference>